<evidence type="ECO:0000256" key="2">
    <source>
        <dbReference type="SAM" id="Phobius"/>
    </source>
</evidence>
<feature type="transmembrane region" description="Helical" evidence="2">
    <location>
        <begin position="767"/>
        <end position="786"/>
    </location>
</feature>
<feature type="coiled-coil region" evidence="1">
    <location>
        <begin position="781"/>
        <end position="808"/>
    </location>
</feature>
<dbReference type="Pfam" id="PF00990">
    <property type="entry name" value="GGDEF"/>
    <property type="match status" value="1"/>
</dbReference>
<protein>
    <submittedName>
        <fullName evidence="4">Diguanylate cyclase (GGDEF)-like protein</fullName>
    </submittedName>
</protein>
<feature type="domain" description="GGDEF" evidence="3">
    <location>
        <begin position="848"/>
        <end position="981"/>
    </location>
</feature>
<evidence type="ECO:0000259" key="3">
    <source>
        <dbReference type="PROSITE" id="PS50887"/>
    </source>
</evidence>
<dbReference type="InterPro" id="IPR011110">
    <property type="entry name" value="Reg_prop"/>
</dbReference>
<reference evidence="4 5" key="1">
    <citation type="submission" date="2020-07" db="EMBL/GenBank/DDBJ databases">
        <authorList>
            <person name="Partida-Martinez L."/>
            <person name="Huntemann M."/>
            <person name="Clum A."/>
            <person name="Wang J."/>
            <person name="Palaniappan K."/>
            <person name="Ritter S."/>
            <person name="Chen I.-M."/>
            <person name="Stamatis D."/>
            <person name="Reddy T."/>
            <person name="O'Malley R."/>
            <person name="Daum C."/>
            <person name="Shapiro N."/>
            <person name="Ivanova N."/>
            <person name="Kyrpides N."/>
            <person name="Woyke T."/>
        </authorList>
    </citation>
    <scope>NUCLEOTIDE SEQUENCE [LARGE SCALE GENOMIC DNA]</scope>
    <source>
        <strain evidence="4 5">AS2.3</strain>
    </source>
</reference>
<dbReference type="InterPro" id="IPR052163">
    <property type="entry name" value="DGC-Regulatory_Protein"/>
</dbReference>
<sequence length="985" mass="105076">MTGSAARPSSAPAVAAPTRAADDPWAAAADLFFKVAARDDGIPDAGLPRAVAQDRDGFIWLGTDGGLARWDGTGFKTYSTEPSDGAGALPELMVNTLFTDRAGRLWLGMSAEGLLWRDPLTDTFHRPPNRTPLDRAHVTAITDDGGGGLWVGSEAGLSHVRGSDHRATLITGLPPGRVGAVHRDAAGRLWIADEGQLFRRDAAGRLTAVPVPGVVGTITALITDGYGRLWITTSGSGFHVIAPDGSIRHLPIIVDGHAPPISTIIDAGHGMLWAASRAGILIIDPATLRIRRLAHDPQLPASPAENGLNHLMRDRSGLVWIVGDATLSYVDPAPRRVLGLVSALRPSPRQQPDVVWSLGIAPDGALWYGSPDIPASRIAPAGATGLTPPQRLPGALRNVQSFTFAADAAYTAGESGLFRLSLDGRRAQRLSAESWSRVLMHGPQLYAGNGLGVALLDTRRPGVPQRLPWSKSLTDLRVRSLAFTPDGLLWVGTARGLNRVDLASGRVVGIRPGDGGEAGLKANFVGTLLADREGRLWAGTIGGGITIFARRNGGWHAIAHLGRREGLPHDTVDKLLLGSDGAIWASTDSGIARIDAASLAVAPLHAADGVPFTAYWTGAGGTLPDGRLVFAGFGGLTMVDPAAPSRAAADVPLRFTSVRGNGKAFIPVPGRMLTIGSGERSLTAEFARLDFAAARDQVYVYRLFPRETNWTRVDALHRIARYTNLPPGRSTLVVRALGPVDRGGTRLLGTPLTLDIDVQTRWFETTVFRIVGAATIVAILLALLNLRLRAARQREKQLERLVERRTAELLVSQSELEKLAYTDTLTGLGNRRLYGEMLSRHLGEARHAPFGLLLIDLDRFKQVNDALGHDVGDALLVEVADRLSATIRQHDSIFRLGGDEFAVIIAGLDGRGAIDETCRRLYAAFATPVTVGLHRLHVELSIGAVVARAEGLSTEAVYKLADLALYDAKRAGRGTWRLSPSDPEA</sequence>
<dbReference type="SMART" id="SM00267">
    <property type="entry name" value="GGDEF"/>
    <property type="match status" value="1"/>
</dbReference>
<dbReference type="Gene3D" id="2.60.40.10">
    <property type="entry name" value="Immunoglobulins"/>
    <property type="match status" value="1"/>
</dbReference>
<reference evidence="4 5" key="2">
    <citation type="submission" date="2020-08" db="EMBL/GenBank/DDBJ databases">
        <title>The Agave Microbiome: Exploring the role of microbial communities in plant adaptations to desert environments.</title>
        <authorList>
            <person name="Partida-Martinez L.P."/>
        </authorList>
    </citation>
    <scope>NUCLEOTIDE SEQUENCE [LARGE SCALE GENOMIC DNA]</scope>
    <source>
        <strain evidence="4 5">AS2.3</strain>
    </source>
</reference>
<keyword evidence="2" id="KW-1133">Transmembrane helix</keyword>
<dbReference type="PANTHER" id="PTHR46663">
    <property type="entry name" value="DIGUANYLATE CYCLASE DGCT-RELATED"/>
    <property type="match status" value="1"/>
</dbReference>
<dbReference type="Gene3D" id="3.30.70.270">
    <property type="match status" value="1"/>
</dbReference>
<dbReference type="InterPro" id="IPR013783">
    <property type="entry name" value="Ig-like_fold"/>
</dbReference>
<dbReference type="SUPFAM" id="SSF63829">
    <property type="entry name" value="Calcium-dependent phosphotriesterase"/>
    <property type="match status" value="3"/>
</dbReference>
<dbReference type="InterPro" id="IPR000160">
    <property type="entry name" value="GGDEF_dom"/>
</dbReference>
<comment type="caution">
    <text evidence="4">The sequence shown here is derived from an EMBL/GenBank/DDBJ whole genome shotgun (WGS) entry which is preliminary data.</text>
</comment>
<dbReference type="NCBIfam" id="TIGR00254">
    <property type="entry name" value="GGDEF"/>
    <property type="match status" value="1"/>
</dbReference>
<accession>A0A7Y9K366</accession>
<keyword evidence="2" id="KW-0812">Transmembrane</keyword>
<keyword evidence="1" id="KW-0175">Coiled coil</keyword>
<evidence type="ECO:0000256" key="1">
    <source>
        <dbReference type="SAM" id="Coils"/>
    </source>
</evidence>
<dbReference type="CDD" id="cd01949">
    <property type="entry name" value="GGDEF"/>
    <property type="match status" value="1"/>
</dbReference>
<evidence type="ECO:0000313" key="5">
    <source>
        <dbReference type="Proteomes" id="UP000517753"/>
    </source>
</evidence>
<dbReference type="RefSeq" id="WP_179508531.1">
    <property type="nucleotide sequence ID" value="NZ_JACCBY010000002.1"/>
</dbReference>
<organism evidence="4 5">
    <name type="scientific">Sphingomonas melonis</name>
    <dbReference type="NCBI Taxonomy" id="152682"/>
    <lineage>
        <taxon>Bacteria</taxon>
        <taxon>Pseudomonadati</taxon>
        <taxon>Pseudomonadota</taxon>
        <taxon>Alphaproteobacteria</taxon>
        <taxon>Sphingomonadales</taxon>
        <taxon>Sphingomonadaceae</taxon>
        <taxon>Sphingomonas</taxon>
    </lineage>
</organism>
<dbReference type="AlphaFoldDB" id="A0A7Y9K366"/>
<dbReference type="EMBL" id="JACCBY010000002">
    <property type="protein sequence ID" value="NYD90065.1"/>
    <property type="molecule type" value="Genomic_DNA"/>
</dbReference>
<dbReference type="InterPro" id="IPR043128">
    <property type="entry name" value="Rev_trsase/Diguanyl_cyclase"/>
</dbReference>
<keyword evidence="2" id="KW-0472">Membrane</keyword>
<proteinExistence type="predicted"/>
<dbReference type="SUPFAM" id="SSF55073">
    <property type="entry name" value="Nucleotide cyclase"/>
    <property type="match status" value="1"/>
</dbReference>
<dbReference type="Proteomes" id="UP000517753">
    <property type="component" value="Unassembled WGS sequence"/>
</dbReference>
<keyword evidence="5" id="KW-1185">Reference proteome</keyword>
<dbReference type="Gene3D" id="2.130.10.10">
    <property type="entry name" value="YVTN repeat-like/Quinoprotein amine dehydrogenase"/>
    <property type="match status" value="2"/>
</dbReference>
<dbReference type="InterPro" id="IPR029787">
    <property type="entry name" value="Nucleotide_cyclase"/>
</dbReference>
<gene>
    <name evidence="4" type="ORF">HD841_001845</name>
</gene>
<evidence type="ECO:0000313" key="4">
    <source>
        <dbReference type="EMBL" id="NYD90065.1"/>
    </source>
</evidence>
<name>A0A7Y9K366_9SPHN</name>
<dbReference type="Pfam" id="PF07494">
    <property type="entry name" value="Reg_prop"/>
    <property type="match status" value="1"/>
</dbReference>
<dbReference type="InterPro" id="IPR015943">
    <property type="entry name" value="WD40/YVTN_repeat-like_dom_sf"/>
</dbReference>
<dbReference type="PROSITE" id="PS50887">
    <property type="entry name" value="GGDEF"/>
    <property type="match status" value="1"/>
</dbReference>
<dbReference type="PANTHER" id="PTHR46663:SF4">
    <property type="entry name" value="DIGUANYLATE CYCLASE DGCT-RELATED"/>
    <property type="match status" value="1"/>
</dbReference>